<evidence type="ECO:0000256" key="1">
    <source>
        <dbReference type="SAM" id="Phobius"/>
    </source>
</evidence>
<dbReference type="EMBL" id="JARKHS020008690">
    <property type="protein sequence ID" value="KAK8780552.1"/>
    <property type="molecule type" value="Genomic_DNA"/>
</dbReference>
<evidence type="ECO:0000313" key="4">
    <source>
        <dbReference type="Proteomes" id="UP001321473"/>
    </source>
</evidence>
<evidence type="ECO:0000313" key="3">
    <source>
        <dbReference type="EMBL" id="KAK8780552.1"/>
    </source>
</evidence>
<comment type="caution">
    <text evidence="3">The sequence shown here is derived from an EMBL/GenBank/DDBJ whole genome shotgun (WGS) entry which is preliminary data.</text>
</comment>
<dbReference type="PANTHER" id="PTHR12861">
    <property type="entry name" value="TRANSLOCON-ASSOCIATED PROTEIN, BETA SUBUNIT PRECURSOR TRAP-BETA SIGNAL SEQUENCE RECEPTOR BETA SUBUNIT"/>
    <property type="match status" value="1"/>
</dbReference>
<evidence type="ECO:0000256" key="2">
    <source>
        <dbReference type="SAM" id="SignalP"/>
    </source>
</evidence>
<keyword evidence="1" id="KW-0812">Transmembrane</keyword>
<keyword evidence="4" id="KW-1185">Reference proteome</keyword>
<name>A0AAQ4F1C0_AMBAM</name>
<dbReference type="Proteomes" id="UP001321473">
    <property type="component" value="Unassembled WGS sequence"/>
</dbReference>
<gene>
    <name evidence="3" type="ORF">V5799_018107</name>
</gene>
<protein>
    <recommendedName>
        <fullName evidence="5">Translocon-associated protein subunit beta</fullName>
    </recommendedName>
</protein>
<dbReference type="GO" id="GO:0005783">
    <property type="term" value="C:endoplasmic reticulum"/>
    <property type="evidence" value="ECO:0007669"/>
    <property type="project" value="TreeGrafter"/>
</dbReference>
<dbReference type="PANTHER" id="PTHR12861:SF3">
    <property type="entry name" value="TRANSLOCON-ASSOCIATED PROTEIN SUBUNIT BETA"/>
    <property type="match status" value="1"/>
</dbReference>
<feature type="chain" id="PRO_5043004201" description="Translocon-associated protein subunit beta" evidence="2">
    <location>
        <begin position="21"/>
        <end position="311"/>
    </location>
</feature>
<keyword evidence="1" id="KW-0472">Membrane</keyword>
<feature type="signal peptide" evidence="2">
    <location>
        <begin position="1"/>
        <end position="20"/>
    </location>
</feature>
<sequence length="311" mass="34782">MWHCLFFIIFRGSSVILSNGEPFAPPAKRSVCPQFLDPHSAGYLPASKPAKHLATLKQTRRLFAQDPLYTLSRYVSTSLDHTRFFASLAAVPGSATQRAYLYLFLIIHCTMLRILAGALCLLLVHAADEEATEARLLVQKRILNKYLVEGRDIVVDYNIYNVGGSAALDIKVVDNSFHPQHFQVTSGLLSFKLNRLAPGSNVTHTVVVRPLTPGRFNFTSAEVSYRTSEDSQEIQYAHTAEPGEGGIIPVRDFDRKFSPHVTDWLAFAVMTLPSLGIPFLLWFNSKSKLIPKERPGDQAVNALINWHCWQS</sequence>
<proteinExistence type="predicted"/>
<feature type="transmembrane region" description="Helical" evidence="1">
    <location>
        <begin position="264"/>
        <end position="284"/>
    </location>
</feature>
<evidence type="ECO:0008006" key="5">
    <source>
        <dbReference type="Google" id="ProtNLM"/>
    </source>
</evidence>
<reference evidence="3 4" key="1">
    <citation type="journal article" date="2023" name="Arcadia Sci">
        <title>De novo assembly of a long-read Amblyomma americanum tick genome.</title>
        <authorList>
            <person name="Chou S."/>
            <person name="Poskanzer K.E."/>
            <person name="Rollins M."/>
            <person name="Thuy-Boun P.S."/>
        </authorList>
    </citation>
    <scope>NUCLEOTIDE SEQUENCE [LARGE SCALE GENOMIC DNA]</scope>
    <source>
        <strain evidence="3">F_SG_1</strain>
        <tissue evidence="3">Salivary glands</tissue>
    </source>
</reference>
<dbReference type="AlphaFoldDB" id="A0AAQ4F1C0"/>
<keyword evidence="2" id="KW-0732">Signal</keyword>
<accession>A0AAQ4F1C0</accession>
<dbReference type="Pfam" id="PF05753">
    <property type="entry name" value="TRAP_beta"/>
    <property type="match status" value="1"/>
</dbReference>
<keyword evidence="1" id="KW-1133">Transmembrane helix</keyword>
<organism evidence="3 4">
    <name type="scientific">Amblyomma americanum</name>
    <name type="common">Lone star tick</name>
    <dbReference type="NCBI Taxonomy" id="6943"/>
    <lineage>
        <taxon>Eukaryota</taxon>
        <taxon>Metazoa</taxon>
        <taxon>Ecdysozoa</taxon>
        <taxon>Arthropoda</taxon>
        <taxon>Chelicerata</taxon>
        <taxon>Arachnida</taxon>
        <taxon>Acari</taxon>
        <taxon>Parasitiformes</taxon>
        <taxon>Ixodida</taxon>
        <taxon>Ixodoidea</taxon>
        <taxon>Ixodidae</taxon>
        <taxon>Amblyomminae</taxon>
        <taxon>Amblyomma</taxon>
    </lineage>
</organism>